<keyword evidence="6" id="KW-1185">Reference proteome</keyword>
<sequence>MIKPSQLTPSVELRLATVDDAAALADAYTRSWDHLARWEPARPADWFTPEGQRARLTSILESFDRGTAVPLLLAEDDRIVGAVTLSDIVPGPFRNAHLGYWLAAEAVGRGLMTLAVNAAAELADTELKLHRLQASVFVHNAASHAVLERTGFTQIGFAPNYLYIGGRWQDSNLFQRILNNRAPGA</sequence>
<dbReference type="InterPro" id="IPR016181">
    <property type="entry name" value="Acyl_CoA_acyltransferase"/>
</dbReference>
<evidence type="ECO:0000256" key="3">
    <source>
        <dbReference type="ARBA" id="ARBA00038502"/>
    </source>
</evidence>
<dbReference type="PANTHER" id="PTHR43792">
    <property type="entry name" value="GNAT FAMILY, PUTATIVE (AFU_ORTHOLOGUE AFUA_3G00765)-RELATED-RELATED"/>
    <property type="match status" value="1"/>
</dbReference>
<dbReference type="PROSITE" id="PS51186">
    <property type="entry name" value="GNAT"/>
    <property type="match status" value="1"/>
</dbReference>
<evidence type="ECO:0000256" key="2">
    <source>
        <dbReference type="ARBA" id="ARBA00023315"/>
    </source>
</evidence>
<name>A0A4V2YL98_9ACTN</name>
<comment type="similarity">
    <text evidence="3">Belongs to the acetyltransferase family. RimJ subfamily.</text>
</comment>
<evidence type="ECO:0000313" key="6">
    <source>
        <dbReference type="Proteomes" id="UP000295124"/>
    </source>
</evidence>
<accession>A0A4V2YL98</accession>
<dbReference type="Proteomes" id="UP000295124">
    <property type="component" value="Unassembled WGS sequence"/>
</dbReference>
<dbReference type="GO" id="GO:0005737">
    <property type="term" value="C:cytoplasm"/>
    <property type="evidence" value="ECO:0007669"/>
    <property type="project" value="TreeGrafter"/>
</dbReference>
<keyword evidence="2" id="KW-0012">Acyltransferase</keyword>
<gene>
    <name evidence="5" type="ORF">E1263_37750</name>
</gene>
<evidence type="ECO:0000259" key="4">
    <source>
        <dbReference type="PROSITE" id="PS51186"/>
    </source>
</evidence>
<organism evidence="5 6">
    <name type="scientific">Kribbella antibiotica</name>
    <dbReference type="NCBI Taxonomy" id="190195"/>
    <lineage>
        <taxon>Bacteria</taxon>
        <taxon>Bacillati</taxon>
        <taxon>Actinomycetota</taxon>
        <taxon>Actinomycetes</taxon>
        <taxon>Propionibacteriales</taxon>
        <taxon>Kribbellaceae</taxon>
        <taxon>Kribbella</taxon>
    </lineage>
</organism>
<dbReference type="OrthoDB" id="5242221at2"/>
<dbReference type="Pfam" id="PF13302">
    <property type="entry name" value="Acetyltransf_3"/>
    <property type="match status" value="1"/>
</dbReference>
<dbReference type="RefSeq" id="WP_132176425.1">
    <property type="nucleotide sequence ID" value="NZ_SMKX01000190.1"/>
</dbReference>
<keyword evidence="1 5" id="KW-0808">Transferase</keyword>
<dbReference type="PANTHER" id="PTHR43792:SF8">
    <property type="entry name" value="[RIBOSOMAL PROTEIN US5]-ALANINE N-ACETYLTRANSFERASE"/>
    <property type="match status" value="1"/>
</dbReference>
<feature type="domain" description="N-acetyltransferase" evidence="4">
    <location>
        <begin position="11"/>
        <end position="170"/>
    </location>
</feature>
<proteinExistence type="inferred from homology"/>
<dbReference type="SUPFAM" id="SSF55729">
    <property type="entry name" value="Acyl-CoA N-acyltransferases (Nat)"/>
    <property type="match status" value="1"/>
</dbReference>
<comment type="caution">
    <text evidence="5">The sequence shown here is derived from an EMBL/GenBank/DDBJ whole genome shotgun (WGS) entry which is preliminary data.</text>
</comment>
<dbReference type="InterPro" id="IPR051531">
    <property type="entry name" value="N-acetyltransferase"/>
</dbReference>
<dbReference type="GO" id="GO:0008999">
    <property type="term" value="F:protein-N-terminal-alanine acetyltransferase activity"/>
    <property type="evidence" value="ECO:0007669"/>
    <property type="project" value="TreeGrafter"/>
</dbReference>
<dbReference type="InterPro" id="IPR000182">
    <property type="entry name" value="GNAT_dom"/>
</dbReference>
<evidence type="ECO:0000313" key="5">
    <source>
        <dbReference type="EMBL" id="TDD45877.1"/>
    </source>
</evidence>
<dbReference type="EMBL" id="SMKX01000190">
    <property type="protein sequence ID" value="TDD45877.1"/>
    <property type="molecule type" value="Genomic_DNA"/>
</dbReference>
<dbReference type="AlphaFoldDB" id="A0A4V2YL98"/>
<dbReference type="Gene3D" id="3.40.630.30">
    <property type="match status" value="1"/>
</dbReference>
<evidence type="ECO:0000256" key="1">
    <source>
        <dbReference type="ARBA" id="ARBA00022679"/>
    </source>
</evidence>
<protein>
    <submittedName>
        <fullName evidence="5">GNAT family N-acetyltransferase</fullName>
    </submittedName>
</protein>
<reference evidence="5 6" key="1">
    <citation type="submission" date="2019-03" db="EMBL/GenBank/DDBJ databases">
        <title>Draft genome sequences of novel Actinobacteria.</title>
        <authorList>
            <person name="Sahin N."/>
            <person name="Ay H."/>
            <person name="Saygin H."/>
        </authorList>
    </citation>
    <scope>NUCLEOTIDE SEQUENCE [LARGE SCALE GENOMIC DNA]</scope>
    <source>
        <strain evidence="5 6">JCM 13523</strain>
    </source>
</reference>